<comment type="similarity">
    <text evidence="3">Belongs to the cyclophilin-type PPIase family.</text>
</comment>
<evidence type="ECO:0000259" key="4">
    <source>
        <dbReference type="PROSITE" id="PS50072"/>
    </source>
</evidence>
<protein>
    <recommendedName>
        <fullName evidence="3">Peptidyl-prolyl cis-trans isomerase</fullName>
        <shortName evidence="3">PPIase</shortName>
        <ecNumber evidence="3">5.2.1.8</ecNumber>
    </recommendedName>
</protein>
<comment type="caution">
    <text evidence="5">The sequence shown here is derived from an EMBL/GenBank/DDBJ whole genome shotgun (WGS) entry which is preliminary data.</text>
</comment>
<accession>A0ABN8RV32</accession>
<dbReference type="EC" id="5.2.1.8" evidence="3"/>
<evidence type="ECO:0000256" key="1">
    <source>
        <dbReference type="ARBA" id="ARBA00023110"/>
    </source>
</evidence>
<reference evidence="5 6" key="1">
    <citation type="submission" date="2022-05" db="EMBL/GenBank/DDBJ databases">
        <authorList>
            <consortium name="Genoscope - CEA"/>
            <person name="William W."/>
        </authorList>
    </citation>
    <scope>NUCLEOTIDE SEQUENCE [LARGE SCALE GENOMIC DNA]</scope>
</reference>
<dbReference type="Proteomes" id="UP001159427">
    <property type="component" value="Unassembled WGS sequence"/>
</dbReference>
<keyword evidence="6" id="KW-1185">Reference proteome</keyword>
<dbReference type="PANTHER" id="PTHR45625:SF4">
    <property type="entry name" value="PEPTIDYLPROLYL ISOMERASE DOMAIN AND WD REPEAT-CONTAINING PROTEIN 1"/>
    <property type="match status" value="1"/>
</dbReference>
<evidence type="ECO:0000256" key="3">
    <source>
        <dbReference type="RuleBase" id="RU363019"/>
    </source>
</evidence>
<evidence type="ECO:0000313" key="5">
    <source>
        <dbReference type="EMBL" id="CAH3181323.1"/>
    </source>
</evidence>
<dbReference type="Pfam" id="PF00160">
    <property type="entry name" value="Pro_isomerase"/>
    <property type="match status" value="1"/>
</dbReference>
<keyword evidence="2 3" id="KW-0413">Isomerase</keyword>
<dbReference type="PROSITE" id="PS50072">
    <property type="entry name" value="CSA_PPIASE_2"/>
    <property type="match status" value="1"/>
</dbReference>
<sequence length="124" mass="13402">QAARGYYNNCKFHRVIKGFMIQTGDPTGTGKGGASVYGPAFEDEITRELKHTGAGILSMANSGPNTNGSQFFITLAPTQWLDGKHTVFGRVSGGIEIVRRIGLVETDPSDRPLHDVYILHGKAL</sequence>
<dbReference type="SUPFAM" id="SSF50891">
    <property type="entry name" value="Cyclophilin-like"/>
    <property type="match status" value="1"/>
</dbReference>
<comment type="function">
    <text evidence="3">PPIases accelerate the folding of proteins. It catalyzes the cis-trans isomerization of proline imidic peptide bonds in oligopeptides.</text>
</comment>
<feature type="domain" description="PPIase cyclophilin-type" evidence="4">
    <location>
        <begin position="1"/>
        <end position="123"/>
    </location>
</feature>
<comment type="catalytic activity">
    <reaction evidence="3">
        <text>[protein]-peptidylproline (omega=180) = [protein]-peptidylproline (omega=0)</text>
        <dbReference type="Rhea" id="RHEA:16237"/>
        <dbReference type="Rhea" id="RHEA-COMP:10747"/>
        <dbReference type="Rhea" id="RHEA-COMP:10748"/>
        <dbReference type="ChEBI" id="CHEBI:83833"/>
        <dbReference type="ChEBI" id="CHEBI:83834"/>
        <dbReference type="EC" id="5.2.1.8"/>
    </reaction>
</comment>
<proteinExistence type="inferred from homology"/>
<feature type="non-terminal residue" evidence="5">
    <location>
        <position position="1"/>
    </location>
</feature>
<dbReference type="InterPro" id="IPR029000">
    <property type="entry name" value="Cyclophilin-like_dom_sf"/>
</dbReference>
<dbReference type="PRINTS" id="PR00153">
    <property type="entry name" value="CSAPPISMRASE"/>
</dbReference>
<dbReference type="PROSITE" id="PS00170">
    <property type="entry name" value="CSA_PPIASE_1"/>
    <property type="match status" value="1"/>
</dbReference>
<dbReference type="PANTHER" id="PTHR45625">
    <property type="entry name" value="PEPTIDYL-PROLYL CIS-TRANS ISOMERASE-RELATED"/>
    <property type="match status" value="1"/>
</dbReference>
<dbReference type="InterPro" id="IPR024936">
    <property type="entry name" value="Cyclophilin-type_PPIase"/>
</dbReference>
<evidence type="ECO:0000256" key="2">
    <source>
        <dbReference type="ARBA" id="ARBA00023235"/>
    </source>
</evidence>
<evidence type="ECO:0000313" key="6">
    <source>
        <dbReference type="Proteomes" id="UP001159427"/>
    </source>
</evidence>
<dbReference type="InterPro" id="IPR044666">
    <property type="entry name" value="Cyclophilin_A-like"/>
</dbReference>
<name>A0ABN8RV32_9CNID</name>
<dbReference type="Gene3D" id="2.40.100.10">
    <property type="entry name" value="Cyclophilin-like"/>
    <property type="match status" value="1"/>
</dbReference>
<dbReference type="InterPro" id="IPR002130">
    <property type="entry name" value="Cyclophilin-type_PPIase_dom"/>
</dbReference>
<dbReference type="PIRSF" id="PIRSF001467">
    <property type="entry name" value="Peptidylpro_ismrse"/>
    <property type="match status" value="1"/>
</dbReference>
<keyword evidence="1 3" id="KW-0697">Rotamase</keyword>
<organism evidence="5 6">
    <name type="scientific">Porites evermanni</name>
    <dbReference type="NCBI Taxonomy" id="104178"/>
    <lineage>
        <taxon>Eukaryota</taxon>
        <taxon>Metazoa</taxon>
        <taxon>Cnidaria</taxon>
        <taxon>Anthozoa</taxon>
        <taxon>Hexacorallia</taxon>
        <taxon>Scleractinia</taxon>
        <taxon>Fungiina</taxon>
        <taxon>Poritidae</taxon>
        <taxon>Porites</taxon>
    </lineage>
</organism>
<dbReference type="EMBL" id="CALNXI010002002">
    <property type="protein sequence ID" value="CAH3181323.1"/>
    <property type="molecule type" value="Genomic_DNA"/>
</dbReference>
<dbReference type="InterPro" id="IPR020892">
    <property type="entry name" value="Cyclophilin-type_PPIase_CS"/>
</dbReference>
<gene>
    <name evidence="5" type="ORF">PEVE_00013594</name>
</gene>